<dbReference type="InterPro" id="IPR041698">
    <property type="entry name" value="Methyltransf_25"/>
</dbReference>
<evidence type="ECO:0000259" key="1">
    <source>
        <dbReference type="Pfam" id="PF13649"/>
    </source>
</evidence>
<dbReference type="CDD" id="cd02440">
    <property type="entry name" value="AdoMet_MTases"/>
    <property type="match status" value="1"/>
</dbReference>
<keyword evidence="2" id="KW-0808">Transferase</keyword>
<protein>
    <submittedName>
        <fullName evidence="2">Methyltransferase domain-containing protein</fullName>
    </submittedName>
</protein>
<name>A0AAU7DI13_9BACT</name>
<dbReference type="InterPro" id="IPR029063">
    <property type="entry name" value="SAM-dependent_MTases_sf"/>
</dbReference>
<sequence>MPPEVLDFRRRADLTELMDEPCSREEMRACLQDLSKLNRWFLGYRPILRWLDSLDLQKCGATLNLLDAGCGYGDTLRRIEAWSQQRGICPNLTGCDLNPDAVAIAAEASHPASKIQWLGADIFRYETSEPIDIVISSLFTHHLAEEDIVRFLQWMEENARIGWFINDLSRAPIPYHLLNAFSKLVGLHPFVKHDGPVSIRRAFVAEDWRRICAAAGLSENDVVIEGFTPARLCVARTKRRN</sequence>
<accession>A0AAU7DI13</accession>
<dbReference type="GO" id="GO:0008168">
    <property type="term" value="F:methyltransferase activity"/>
    <property type="evidence" value="ECO:0007669"/>
    <property type="project" value="UniProtKB-KW"/>
</dbReference>
<dbReference type="GO" id="GO:0032259">
    <property type="term" value="P:methylation"/>
    <property type="evidence" value="ECO:0007669"/>
    <property type="project" value="UniProtKB-KW"/>
</dbReference>
<dbReference type="Gene3D" id="3.40.50.150">
    <property type="entry name" value="Vaccinia Virus protein VP39"/>
    <property type="match status" value="1"/>
</dbReference>
<keyword evidence="2" id="KW-0489">Methyltransferase</keyword>
<dbReference type="EMBL" id="CP121196">
    <property type="protein sequence ID" value="XBH17354.1"/>
    <property type="molecule type" value="Genomic_DNA"/>
</dbReference>
<evidence type="ECO:0000313" key="2">
    <source>
        <dbReference type="EMBL" id="XBH17354.1"/>
    </source>
</evidence>
<feature type="domain" description="Methyltransferase" evidence="1">
    <location>
        <begin position="66"/>
        <end position="156"/>
    </location>
</feature>
<proteinExistence type="predicted"/>
<reference evidence="2" key="1">
    <citation type="submission" date="2023-03" db="EMBL/GenBank/DDBJ databases">
        <title>Edaphobacter sp.</title>
        <authorList>
            <person name="Huber K.J."/>
            <person name="Papendorf J."/>
            <person name="Pilke C."/>
            <person name="Bunk B."/>
            <person name="Sproeer C."/>
            <person name="Pester M."/>
        </authorList>
    </citation>
    <scope>NUCLEOTIDE SEQUENCE</scope>
    <source>
        <strain evidence="2">DSM 110680</strain>
    </source>
</reference>
<dbReference type="SUPFAM" id="SSF53335">
    <property type="entry name" value="S-adenosyl-L-methionine-dependent methyltransferases"/>
    <property type="match status" value="1"/>
</dbReference>
<organism evidence="2">
    <name type="scientific">Telmatobacter sp. DSM 110680</name>
    <dbReference type="NCBI Taxonomy" id="3036704"/>
    <lineage>
        <taxon>Bacteria</taxon>
        <taxon>Pseudomonadati</taxon>
        <taxon>Acidobacteriota</taxon>
        <taxon>Terriglobia</taxon>
        <taxon>Terriglobales</taxon>
        <taxon>Acidobacteriaceae</taxon>
        <taxon>Telmatobacter</taxon>
    </lineage>
</organism>
<dbReference type="Pfam" id="PF13649">
    <property type="entry name" value="Methyltransf_25"/>
    <property type="match status" value="1"/>
</dbReference>
<dbReference type="RefSeq" id="WP_348262585.1">
    <property type="nucleotide sequence ID" value="NZ_CP121196.1"/>
</dbReference>
<dbReference type="AlphaFoldDB" id="A0AAU7DI13"/>
<gene>
    <name evidence="2" type="ORF">P8935_22660</name>
</gene>